<comment type="caution">
    <text evidence="1">The sequence shown here is derived from an EMBL/GenBank/DDBJ whole genome shotgun (WGS) entry which is preliminary data.</text>
</comment>
<dbReference type="STRING" id="76947.GCA_002080435_03862"/>
<proteinExistence type="predicted"/>
<reference evidence="1" key="1">
    <citation type="submission" date="2014-08" db="EMBL/GenBank/DDBJ databases">
        <title>Draft genome sequences of Sphingobium herbicidovorans.</title>
        <authorList>
            <person name="Gan H.M."/>
            <person name="Gan H.Y."/>
            <person name="Savka M.A."/>
        </authorList>
    </citation>
    <scope>NUCLEOTIDE SEQUENCE [LARGE SCALE GENOMIC DNA]</scope>
    <source>
        <strain evidence="1">NBRC 16415</strain>
    </source>
</reference>
<evidence type="ECO:0000313" key="2">
    <source>
        <dbReference type="Proteomes" id="UP000024284"/>
    </source>
</evidence>
<organism evidence="1 2">
    <name type="scientific">Sphingobium herbicidovorans (strain ATCC 700291 / DSM 11019 / CCUG 56400 / KCTC 2939 / LMG 18315 / NBRC 16415 / MH)</name>
    <name type="common">Sphingomonas herbicidovorans</name>
    <dbReference type="NCBI Taxonomy" id="1219045"/>
    <lineage>
        <taxon>Bacteria</taxon>
        <taxon>Pseudomonadati</taxon>
        <taxon>Pseudomonadota</taxon>
        <taxon>Alphaproteobacteria</taxon>
        <taxon>Sphingomonadales</taxon>
        <taxon>Sphingomonadaceae</taxon>
        <taxon>Sphingobium</taxon>
    </lineage>
</organism>
<dbReference type="PATRIC" id="fig|1219045.3.peg.3997"/>
<protein>
    <recommendedName>
        <fullName evidence="3">Ubiquinone biosynthesis protein Coq4</fullName>
    </recommendedName>
</protein>
<dbReference type="Proteomes" id="UP000024284">
    <property type="component" value="Unassembled WGS sequence"/>
</dbReference>
<sequence>MVDIPYLLRGVMPVETDSSVLISSSKYLNDPRLREWLATILLRRNGADMPAPAEMYQFLPILNSLRDFDAIEDMFTQERKVNPELDAWFSEGFISTYTIDDFKDYAPGSLGGIFYNQMTAGDYEIQITPWTEPKTQLEYYNLRSGQTHDFEHILCGGGFNFMGELVPYWYRLTNVPKHMHNPHLAAEVNMIQIFGSLRYTVRTMLHYPEVWPTAVNAIQRGMKVGQQSDALFMKKLETAFHLPLAEAREALGVRGAEDVDTSREGAFWASDGKVALDPIARAAE</sequence>
<evidence type="ECO:0008006" key="3">
    <source>
        <dbReference type="Google" id="ProtNLM"/>
    </source>
</evidence>
<name>A0A086P4N6_SPHHM</name>
<dbReference type="OrthoDB" id="5723450at2"/>
<gene>
    <name evidence="1" type="ORF">BV98_003937</name>
</gene>
<dbReference type="AlphaFoldDB" id="A0A086P4N6"/>
<dbReference type="RefSeq" id="WP_037469433.1">
    <property type="nucleotide sequence ID" value="NZ_BCZD01000016.1"/>
</dbReference>
<evidence type="ECO:0000313" key="1">
    <source>
        <dbReference type="EMBL" id="KFG88354.1"/>
    </source>
</evidence>
<accession>A0A086P4N6</accession>
<keyword evidence="2" id="KW-1185">Reference proteome</keyword>
<dbReference type="eggNOG" id="COG5031">
    <property type="taxonomic scope" value="Bacteria"/>
</dbReference>
<dbReference type="EMBL" id="JFZA02000062">
    <property type="protein sequence ID" value="KFG88354.1"/>
    <property type="molecule type" value="Genomic_DNA"/>
</dbReference>